<sequence length="169" mass="19018">MTAKKEHDFRQDIIMVLLFILLILFLGVGCIYFYWQNSESQKLAKSNDAAITNIIKSLRASVNAQKFNLSDPTNSTIENTKVASVNLSEKKVAVLDKNNKEVSLLVTSNSKIQEVLIAEGKAEKWIDVSIADVLKDASTTVIHNKNHEVEYMLLVYINLYEVIDISTIL</sequence>
<proteinExistence type="predicted"/>
<organism evidence="2 3">
    <name type="scientific">Candidatus Komeilibacteria bacterium CG_4_10_14_0_2_um_filter_37_10</name>
    <dbReference type="NCBI Taxonomy" id="1974470"/>
    <lineage>
        <taxon>Bacteria</taxon>
        <taxon>Candidatus Komeiliibacteriota</taxon>
    </lineage>
</organism>
<evidence type="ECO:0000256" key="1">
    <source>
        <dbReference type="SAM" id="Phobius"/>
    </source>
</evidence>
<keyword evidence="1" id="KW-0472">Membrane</keyword>
<name>A0A2M7VFD5_9BACT</name>
<gene>
    <name evidence="2" type="ORF">COX77_01925</name>
</gene>
<evidence type="ECO:0000313" key="3">
    <source>
        <dbReference type="Proteomes" id="UP000230405"/>
    </source>
</evidence>
<comment type="caution">
    <text evidence="2">The sequence shown here is derived from an EMBL/GenBank/DDBJ whole genome shotgun (WGS) entry which is preliminary data.</text>
</comment>
<reference evidence="3" key="1">
    <citation type="submission" date="2017-09" db="EMBL/GenBank/DDBJ databases">
        <title>Depth-based differentiation of microbial function through sediment-hosted aquifers and enrichment of novel symbionts in the deep terrestrial subsurface.</title>
        <authorList>
            <person name="Probst A.J."/>
            <person name="Ladd B."/>
            <person name="Jarett J.K."/>
            <person name="Geller-Mcgrath D.E."/>
            <person name="Sieber C.M.K."/>
            <person name="Emerson J.B."/>
            <person name="Anantharaman K."/>
            <person name="Thomas B.C."/>
            <person name="Malmstrom R."/>
            <person name="Stieglmeier M."/>
            <person name="Klingl A."/>
            <person name="Woyke T."/>
            <person name="Ryan C.M."/>
            <person name="Banfield J.F."/>
        </authorList>
    </citation>
    <scope>NUCLEOTIDE SEQUENCE [LARGE SCALE GENOMIC DNA]</scope>
</reference>
<dbReference type="AlphaFoldDB" id="A0A2M7VFD5"/>
<feature type="transmembrane region" description="Helical" evidence="1">
    <location>
        <begin position="12"/>
        <end position="35"/>
    </location>
</feature>
<keyword evidence="1" id="KW-1133">Transmembrane helix</keyword>
<protein>
    <submittedName>
        <fullName evidence="2">Uncharacterized protein</fullName>
    </submittedName>
</protein>
<dbReference type="PROSITE" id="PS51257">
    <property type="entry name" value="PROKAR_LIPOPROTEIN"/>
    <property type="match status" value="1"/>
</dbReference>
<dbReference type="Proteomes" id="UP000230405">
    <property type="component" value="Unassembled WGS sequence"/>
</dbReference>
<evidence type="ECO:0000313" key="2">
    <source>
        <dbReference type="EMBL" id="PIZ99294.1"/>
    </source>
</evidence>
<accession>A0A2M7VFD5</accession>
<dbReference type="EMBL" id="PFPO01000037">
    <property type="protein sequence ID" value="PIZ99294.1"/>
    <property type="molecule type" value="Genomic_DNA"/>
</dbReference>
<keyword evidence="1" id="KW-0812">Transmembrane</keyword>